<keyword evidence="2" id="KW-1185">Reference proteome</keyword>
<feature type="non-terminal residue" evidence="1">
    <location>
        <position position="55"/>
    </location>
</feature>
<gene>
    <name evidence="1" type="ORF">M9458_018909</name>
</gene>
<name>A0ABD0QLZ0_CIRMR</name>
<feature type="non-terminal residue" evidence="1">
    <location>
        <position position="1"/>
    </location>
</feature>
<sequence>LDMVSLTDACVEELCESVAASSTLSTLILKNNKMTDSSVPRLVKLMLDRPQMAKL</sequence>
<protein>
    <submittedName>
        <fullName evidence="1">Uncharacterized protein</fullName>
    </submittedName>
</protein>
<dbReference type="Gene3D" id="3.80.10.10">
    <property type="entry name" value="Ribonuclease Inhibitor"/>
    <property type="match status" value="1"/>
</dbReference>
<organism evidence="1 2">
    <name type="scientific">Cirrhinus mrigala</name>
    <name type="common">Mrigala</name>
    <dbReference type="NCBI Taxonomy" id="683832"/>
    <lineage>
        <taxon>Eukaryota</taxon>
        <taxon>Metazoa</taxon>
        <taxon>Chordata</taxon>
        <taxon>Craniata</taxon>
        <taxon>Vertebrata</taxon>
        <taxon>Euteleostomi</taxon>
        <taxon>Actinopterygii</taxon>
        <taxon>Neopterygii</taxon>
        <taxon>Teleostei</taxon>
        <taxon>Ostariophysi</taxon>
        <taxon>Cypriniformes</taxon>
        <taxon>Cyprinidae</taxon>
        <taxon>Labeoninae</taxon>
        <taxon>Labeonini</taxon>
        <taxon>Cirrhinus</taxon>
    </lineage>
</organism>
<comment type="caution">
    <text evidence="1">The sequence shown here is derived from an EMBL/GenBank/DDBJ whole genome shotgun (WGS) entry which is preliminary data.</text>
</comment>
<evidence type="ECO:0000313" key="1">
    <source>
        <dbReference type="EMBL" id="KAL0187239.1"/>
    </source>
</evidence>
<reference evidence="1 2" key="1">
    <citation type="submission" date="2024-05" db="EMBL/GenBank/DDBJ databases">
        <title>Genome sequencing and assembly of Indian major carp, Cirrhinus mrigala (Hamilton, 1822).</title>
        <authorList>
            <person name="Mohindra V."/>
            <person name="Chowdhury L.M."/>
            <person name="Lal K."/>
            <person name="Jena J.K."/>
        </authorList>
    </citation>
    <scope>NUCLEOTIDE SEQUENCE [LARGE SCALE GENOMIC DNA]</scope>
    <source>
        <strain evidence="1">CM1030</strain>
        <tissue evidence="1">Blood</tissue>
    </source>
</reference>
<dbReference type="Proteomes" id="UP001529510">
    <property type="component" value="Unassembled WGS sequence"/>
</dbReference>
<accession>A0ABD0QLZ0</accession>
<dbReference type="InterPro" id="IPR032675">
    <property type="entry name" value="LRR_dom_sf"/>
</dbReference>
<dbReference type="AlphaFoldDB" id="A0ABD0QLZ0"/>
<dbReference type="EMBL" id="JAMKFB020000008">
    <property type="protein sequence ID" value="KAL0187239.1"/>
    <property type="molecule type" value="Genomic_DNA"/>
</dbReference>
<proteinExistence type="predicted"/>
<dbReference type="SUPFAM" id="SSF52047">
    <property type="entry name" value="RNI-like"/>
    <property type="match status" value="1"/>
</dbReference>
<evidence type="ECO:0000313" key="2">
    <source>
        <dbReference type="Proteomes" id="UP001529510"/>
    </source>
</evidence>